<evidence type="ECO:0000259" key="2">
    <source>
        <dbReference type="Pfam" id="PF04773"/>
    </source>
</evidence>
<dbReference type="Pfam" id="PF16344">
    <property type="entry name" value="FecR_C"/>
    <property type="match status" value="1"/>
</dbReference>
<evidence type="ECO:0000256" key="1">
    <source>
        <dbReference type="SAM" id="Phobius"/>
    </source>
</evidence>
<keyword evidence="5" id="KW-1185">Reference proteome</keyword>
<dbReference type="OrthoDB" id="676789at2"/>
<accession>A0A0L8VA36</accession>
<keyword evidence="1" id="KW-0812">Transmembrane</keyword>
<keyword evidence="1" id="KW-0472">Membrane</keyword>
<dbReference type="Proteomes" id="UP000036958">
    <property type="component" value="Unassembled WGS sequence"/>
</dbReference>
<gene>
    <name evidence="4" type="ORF">NC99_19020</name>
</gene>
<comment type="caution">
    <text evidence="4">The sequence shown here is derived from an EMBL/GenBank/DDBJ whole genome shotgun (WGS) entry which is preliminary data.</text>
</comment>
<dbReference type="EMBL" id="LGIA01000146">
    <property type="protein sequence ID" value="KOH45294.1"/>
    <property type="molecule type" value="Genomic_DNA"/>
</dbReference>
<dbReference type="RefSeq" id="WP_053182376.1">
    <property type="nucleotide sequence ID" value="NZ_LGIA01000146.1"/>
</dbReference>
<name>A0A0L8VA36_9BACT</name>
<feature type="transmembrane region" description="Helical" evidence="1">
    <location>
        <begin position="84"/>
        <end position="101"/>
    </location>
</feature>
<dbReference type="Gene3D" id="3.55.50.30">
    <property type="match status" value="1"/>
</dbReference>
<organism evidence="4 5">
    <name type="scientific">Sunxiuqinia dokdonensis</name>
    <dbReference type="NCBI Taxonomy" id="1409788"/>
    <lineage>
        <taxon>Bacteria</taxon>
        <taxon>Pseudomonadati</taxon>
        <taxon>Bacteroidota</taxon>
        <taxon>Bacteroidia</taxon>
        <taxon>Marinilabiliales</taxon>
        <taxon>Prolixibacteraceae</taxon>
        <taxon>Sunxiuqinia</taxon>
    </lineage>
</organism>
<dbReference type="PANTHER" id="PTHR30273:SF2">
    <property type="entry name" value="PROTEIN FECR"/>
    <property type="match status" value="1"/>
</dbReference>
<dbReference type="AlphaFoldDB" id="A0A0L8VA36"/>
<protein>
    <recommendedName>
        <fullName evidence="6">FecR protein domain-containing protein</fullName>
    </recommendedName>
</protein>
<evidence type="ECO:0000259" key="3">
    <source>
        <dbReference type="Pfam" id="PF16344"/>
    </source>
</evidence>
<dbReference type="STRING" id="1409788.NC99_19020"/>
<dbReference type="InterPro" id="IPR012373">
    <property type="entry name" value="Ferrdict_sens_TM"/>
</dbReference>
<dbReference type="PIRSF" id="PIRSF018266">
    <property type="entry name" value="FecR"/>
    <property type="match status" value="1"/>
</dbReference>
<feature type="domain" description="FecR protein" evidence="2">
    <location>
        <begin position="120"/>
        <end position="205"/>
    </location>
</feature>
<keyword evidence="1" id="KW-1133">Transmembrane helix</keyword>
<proteinExistence type="predicted"/>
<dbReference type="Gene3D" id="2.60.120.1440">
    <property type="match status" value="1"/>
</dbReference>
<sequence length="369" mass="42579">MDELILKCLQDEASAEEQREVWTWLKDRNNFDRYQRLRDSWLASGMIQKNSAFDLEQRYKKVQVRIHSRNQVAHYFRLKPLNSIWKVAALFIFAFLLGFSITQLTSSNDFVGLAENQYHIEVPRGAKISLDLADGTSVWLNAGSRLSYSNAFNLEDRTVHLVGEGYFEVAENKQIPFLVKADGVVVKAIGTAFNVKAYPDEALVEATLVEGIIDVSEGRQTIRLEPNQKVSFIRNSAHLVDQTNAQGENEQLAADSQSIRTVNIIHTRNINPNLYTSWRSQRWIFERAKLAEFTKILERRYDVKVYVMDNELNDYKISGSIHQQTLDQLLNAVRLTVPINYKIINNEVLLTLDERLEKEYKMLMNKSTN</sequence>
<evidence type="ECO:0008006" key="6">
    <source>
        <dbReference type="Google" id="ProtNLM"/>
    </source>
</evidence>
<dbReference type="InterPro" id="IPR032508">
    <property type="entry name" value="FecR_C"/>
</dbReference>
<dbReference type="InterPro" id="IPR006860">
    <property type="entry name" value="FecR"/>
</dbReference>
<dbReference type="GO" id="GO:0016989">
    <property type="term" value="F:sigma factor antagonist activity"/>
    <property type="evidence" value="ECO:0007669"/>
    <property type="project" value="TreeGrafter"/>
</dbReference>
<feature type="domain" description="Protein FecR C-terminal" evidence="3">
    <location>
        <begin position="283"/>
        <end position="349"/>
    </location>
</feature>
<evidence type="ECO:0000313" key="4">
    <source>
        <dbReference type="EMBL" id="KOH45294.1"/>
    </source>
</evidence>
<dbReference type="PANTHER" id="PTHR30273">
    <property type="entry name" value="PERIPLASMIC SIGNAL SENSOR AND SIGMA FACTOR ACTIVATOR FECR-RELATED"/>
    <property type="match status" value="1"/>
</dbReference>
<reference evidence="5" key="1">
    <citation type="submission" date="2015-07" db="EMBL/GenBank/DDBJ databases">
        <title>Genome sequencing of Sunxiuqinia dokdonensis strain SK.</title>
        <authorList>
            <person name="Ahn S."/>
            <person name="Kim B.-C."/>
        </authorList>
    </citation>
    <scope>NUCLEOTIDE SEQUENCE [LARGE SCALE GENOMIC DNA]</scope>
    <source>
        <strain evidence="5">SK</strain>
    </source>
</reference>
<dbReference type="PATRIC" id="fig|1409788.3.peg.1970"/>
<dbReference type="Pfam" id="PF04773">
    <property type="entry name" value="FecR"/>
    <property type="match status" value="1"/>
</dbReference>
<evidence type="ECO:0000313" key="5">
    <source>
        <dbReference type="Proteomes" id="UP000036958"/>
    </source>
</evidence>